<dbReference type="PROSITE" id="PS51285">
    <property type="entry name" value="AGC_KINASE_CTER"/>
    <property type="match status" value="1"/>
</dbReference>
<feature type="compositionally biased region" description="Low complexity" evidence="24">
    <location>
        <begin position="1682"/>
        <end position="1693"/>
    </location>
</feature>
<keyword evidence="8" id="KW-0597">Phosphoprotein</keyword>
<dbReference type="GO" id="GO:0008270">
    <property type="term" value="F:zinc ion binding"/>
    <property type="evidence" value="ECO:0007669"/>
    <property type="project" value="UniProtKB-KW"/>
</dbReference>
<dbReference type="Pfam" id="PF00069">
    <property type="entry name" value="Pkinase"/>
    <property type="match status" value="1"/>
</dbReference>
<dbReference type="FunFam" id="3.30.200.20:FF:001055">
    <property type="entry name" value="Serine/threonine-protein kinase MRCK beta"/>
    <property type="match status" value="1"/>
</dbReference>
<keyword evidence="11 22" id="KW-0547">Nucleotide-binding</keyword>
<proteinExistence type="inferred from homology"/>
<dbReference type="InterPro" id="IPR046349">
    <property type="entry name" value="C1-like_sf"/>
</dbReference>
<feature type="binding site" evidence="22">
    <location>
        <position position="106"/>
    </location>
    <ligand>
        <name>ATP</name>
        <dbReference type="ChEBI" id="CHEBI:30616"/>
    </ligand>
</feature>
<dbReference type="SUPFAM" id="SSF50729">
    <property type="entry name" value="PH domain-like"/>
    <property type="match status" value="1"/>
</dbReference>
<sequence length="1718" mass="195396">MSGEVRLRQLEQFILDGPTQTNGQCFSVETLLDILICLYDECNNSPLRREKNILEYLEWAKPFTSKVKQMRLHKEDFEILKVIGRGAFGEVAVVKLKNADKVFAMKILNKWEMLKRAETACFREERDVLVNGDNQWITTLHYAFQDENYLYLVMDYYVGGDLLTLLSKFEDRLPEEMARFYLAEMVVAIDSVHQLHYVHRDIKPDNILMDMNGHIRLADFGSCLKLMEDGTVQSSVAVGTPDYISPEILQAMEDGKGKYGPECDWWSLGVCMYEMLYGETPFYAESLVETYGKIMNHKERFQFPVQMTDVSENAKDLIRRLICSREHRLGQNGIEDFKGHPFFSGIDWDNIRNCEAPYIPEVSSPTDTSNFDVDDDCLKNSETMPPPTHTAFSGHHLPFVGFTYTSSCVLSDRSSLRYAAGQRAMDLDANVQRTLEDTLATEAYERRIKRLEQEKLELSRKLQESTQTIQALHYSTVDGPLTASKDLEIKSLKEEIEKLRKQVTDSGRLEQQLEEASSARRELEDASRHIKTFEKQIKALKQERDDLNKELIESSERLKAQTKELKDAHSQRKLAMQEFSEMNERLTDLHSQKQKLTRQVRDKEEEMEVVMQKVESLRQDLRRTDRMKKELEVHAEAAAAEASKDRKLRERSEQYSKQLENELEGLKQKQIGRSPGVSSTEHQQEITKLKSDLEKKSVFYEEEISKRELIHCNEIKNLKKELRDAESQQLALKKEILILKDKLEKTRRESQSEREEFETEFKQKYEREKILLTEENKKLSAELDKLTAMYERLSMSNRQLEEEMRDLADKKESVAHWEAQITEIIQWVSDEKDARGYLQALASKMTEELEALRNSSLGARATDMPWKMRRFAKLDMSARLELQSALDAEIRAKQAIQEELNKVKACNIATECKLQESDKKNSDLLSEIERLKKETEELRSEKGVKHQDSQNSFLAFLNAPTSALDQFEVSDHPLRPVHTPTMRSPYIGSGLSVPKPKAHQFVVKSFNTPTKCNQCTSLMVGLIRQGCTCEVCGFSCHVTCADKAPAVCPIPPEQTKGPLGIDPQKGIGTAYEGHVRVPKPAGVKKGWQRALSVVCDFKLFLYDIAEGKASQPSVVVSQVLDMRDEEFSVSSVLASDVIHANRKDIPCIFRVTASQLSACSNKCSILILADSENEKSKWVGVLNELHRILKKNKLKDRSVYVPKEAYDSTLPLIKTTQAAAIIDHERIALGNEEGLFVVHVTKDEIIRVGDNKKVHQIELIPNEQLIAVISGRNRHVRLFPMTALDGRETDFYKLAETKGCQTIVSGQVRHGALTCLCVAMKRQVLCYELNHSKTRHKKIKEIQVAGNVQWMAIFSERLCVGYQSGFLKYPLHGEGNPHSLLHPDDHTLSFIAQQPTDAICAVEISNKEYLLCFSSVGVYVDCQGRRSRQQELMWPATPSSSCYNAPYLSVYSENAVDIFDVNSMEWIQTIPLKKVRPLNTEGSLNVLGLETVRLIYFKNKMAEGDELVVPETSDNSRKQMVRNINNKRRYSFRVPEEERMQQRREMLRDPEMRNKLISNPTNFNHIAHMGPGDGIQILKDLPMNLRPQESRTMFSGSVSIPSITKSRTEPGRSMSASSGLAARSSAQNGSALRREFSGGSYGAKRQPMASPSDGSLSSGGLDQGSDAPARDYEREDSDSPRHSTASNSSNLSSPPSPISPHKTKSLSLESSDHASWDT</sequence>
<evidence type="ECO:0000256" key="17">
    <source>
        <dbReference type="ARBA" id="ARBA00023273"/>
    </source>
</evidence>
<evidence type="ECO:0000256" key="14">
    <source>
        <dbReference type="ARBA" id="ARBA00022833"/>
    </source>
</evidence>
<dbReference type="FunFam" id="3.30.60.20:FF:000005">
    <property type="entry name" value="Non-specific serine/threonine protein kinase"/>
    <property type="match status" value="1"/>
</dbReference>
<evidence type="ECO:0000256" key="9">
    <source>
        <dbReference type="ARBA" id="ARBA00022679"/>
    </source>
</evidence>
<dbReference type="CDD" id="cd05623">
    <property type="entry name" value="STKc_MRCK_alpha"/>
    <property type="match status" value="1"/>
</dbReference>
<dbReference type="InterPro" id="IPR017892">
    <property type="entry name" value="Pkinase_C"/>
</dbReference>
<keyword evidence="7" id="KW-0723">Serine/threonine-protein kinase</keyword>
<evidence type="ECO:0000259" key="29">
    <source>
        <dbReference type="PROSITE" id="PS50219"/>
    </source>
</evidence>
<feature type="compositionally biased region" description="Basic and acidic residues" evidence="24">
    <location>
        <begin position="642"/>
        <end position="653"/>
    </location>
</feature>
<feature type="compositionally biased region" description="Polar residues" evidence="24">
    <location>
        <begin position="1592"/>
        <end position="1605"/>
    </location>
</feature>
<evidence type="ECO:0000259" key="28">
    <source>
        <dbReference type="PROSITE" id="PS50108"/>
    </source>
</evidence>
<evidence type="ECO:0000256" key="2">
    <source>
        <dbReference type="ARBA" id="ARBA00004496"/>
    </source>
</evidence>
<dbReference type="Pfam" id="PF00780">
    <property type="entry name" value="CNH"/>
    <property type="match status" value="1"/>
</dbReference>
<dbReference type="PROSITE" id="PS00479">
    <property type="entry name" value="ZF_DAG_PE_1"/>
    <property type="match status" value="1"/>
</dbReference>
<keyword evidence="6" id="KW-0963">Cytoplasm</keyword>
<evidence type="ECO:0000256" key="10">
    <source>
        <dbReference type="ARBA" id="ARBA00022723"/>
    </source>
</evidence>
<keyword evidence="15 22" id="KW-0067">ATP-binding</keyword>
<evidence type="ECO:0000256" key="16">
    <source>
        <dbReference type="ARBA" id="ARBA00023054"/>
    </source>
</evidence>
<feature type="region of interest" description="Disordered" evidence="24">
    <location>
        <begin position="634"/>
        <end position="653"/>
    </location>
</feature>
<comment type="subcellular location">
    <subcellularLocation>
        <location evidence="3">Cell projection</location>
        <location evidence="3">Lamellipodium</location>
    </subcellularLocation>
    <subcellularLocation>
        <location evidence="2">Cytoplasm</location>
    </subcellularLocation>
</comment>
<dbReference type="SMART" id="SM00109">
    <property type="entry name" value="C1"/>
    <property type="match status" value="1"/>
</dbReference>
<feature type="compositionally biased region" description="Low complexity" evidence="24">
    <location>
        <begin position="1650"/>
        <end position="1666"/>
    </location>
</feature>
<evidence type="ECO:0000256" key="5">
    <source>
        <dbReference type="ARBA" id="ARBA00012513"/>
    </source>
</evidence>
<dbReference type="SUPFAM" id="SSF69322">
    <property type="entry name" value="Tricorn protease domain 2"/>
    <property type="match status" value="1"/>
</dbReference>
<dbReference type="GO" id="GO:0030027">
    <property type="term" value="C:lamellipodium"/>
    <property type="evidence" value="ECO:0007669"/>
    <property type="project" value="UniProtKB-SubCell"/>
</dbReference>
<dbReference type="GO" id="GO:0005524">
    <property type="term" value="F:ATP binding"/>
    <property type="evidence" value="ECO:0007669"/>
    <property type="project" value="UniProtKB-UniRule"/>
</dbReference>
<dbReference type="Gene3D" id="1.20.5.340">
    <property type="match status" value="1"/>
</dbReference>
<dbReference type="Pfam" id="PF00130">
    <property type="entry name" value="C1_1"/>
    <property type="match status" value="1"/>
</dbReference>
<dbReference type="PROSITE" id="PS50003">
    <property type="entry name" value="PH_DOMAIN"/>
    <property type="match status" value="1"/>
</dbReference>
<evidence type="ECO:0000256" key="24">
    <source>
        <dbReference type="SAM" id="MobiDB-lite"/>
    </source>
</evidence>
<comment type="similarity">
    <text evidence="4">Belongs to the protein kinase superfamily. AGC Ser/Thr protein kinase family. DMPK subfamily.</text>
</comment>
<feature type="domain" description="CRIB" evidence="28">
    <location>
        <begin position="1557"/>
        <end position="1570"/>
    </location>
</feature>
<evidence type="ECO:0000259" key="26">
    <source>
        <dbReference type="PROSITE" id="PS50011"/>
    </source>
</evidence>
<feature type="coiled-coil region" evidence="23">
    <location>
        <begin position="715"/>
        <end position="820"/>
    </location>
</feature>
<dbReference type="GO" id="GO:0031032">
    <property type="term" value="P:actomyosin structure organization"/>
    <property type="evidence" value="ECO:0007669"/>
    <property type="project" value="TreeGrafter"/>
</dbReference>
<keyword evidence="14" id="KW-0862">Zinc</keyword>
<keyword evidence="12" id="KW-0863">Zinc-finger</keyword>
<evidence type="ECO:0000259" key="25">
    <source>
        <dbReference type="PROSITE" id="PS50003"/>
    </source>
</evidence>
<evidence type="ECO:0000313" key="31">
    <source>
        <dbReference type="EMBL" id="CAI5770860.1"/>
    </source>
</evidence>
<feature type="domain" description="AGC-kinase C-terminal" evidence="30">
    <location>
        <begin position="344"/>
        <end position="414"/>
    </location>
</feature>
<dbReference type="SMART" id="SM00233">
    <property type="entry name" value="PH"/>
    <property type="match status" value="1"/>
</dbReference>
<dbReference type="Pfam" id="PF00433">
    <property type="entry name" value="Pkinase_C"/>
    <property type="match status" value="1"/>
</dbReference>
<dbReference type="PROSITE" id="PS50081">
    <property type="entry name" value="ZF_DAG_PE_2"/>
    <property type="match status" value="1"/>
</dbReference>
<evidence type="ECO:0000256" key="6">
    <source>
        <dbReference type="ARBA" id="ARBA00022490"/>
    </source>
</evidence>
<name>A0AA35P2U5_9SAUR</name>
<dbReference type="InterPro" id="IPR031597">
    <property type="entry name" value="KELK"/>
</dbReference>
<evidence type="ECO:0000256" key="13">
    <source>
        <dbReference type="ARBA" id="ARBA00022777"/>
    </source>
</evidence>
<dbReference type="InterPro" id="IPR014930">
    <property type="entry name" value="Myotonic_dystrophy_kinase_coil"/>
</dbReference>
<feature type="region of interest" description="Disordered" evidence="24">
    <location>
        <begin position="661"/>
        <end position="688"/>
    </location>
</feature>
<evidence type="ECO:0000256" key="15">
    <source>
        <dbReference type="ARBA" id="ARBA00022840"/>
    </source>
</evidence>
<dbReference type="InterPro" id="IPR011009">
    <property type="entry name" value="Kinase-like_dom_sf"/>
</dbReference>
<evidence type="ECO:0000256" key="18">
    <source>
        <dbReference type="ARBA" id="ARBA00047899"/>
    </source>
</evidence>
<keyword evidence="9" id="KW-0808">Transferase</keyword>
<dbReference type="PROSITE" id="PS50219">
    <property type="entry name" value="CNH"/>
    <property type="match status" value="1"/>
</dbReference>
<comment type="cofactor">
    <cofactor evidence="1">
        <name>Mg(2+)</name>
        <dbReference type="ChEBI" id="CHEBI:18420"/>
    </cofactor>
</comment>
<keyword evidence="10" id="KW-0479">Metal-binding</keyword>
<dbReference type="SUPFAM" id="SSF56112">
    <property type="entry name" value="Protein kinase-like (PK-like)"/>
    <property type="match status" value="1"/>
</dbReference>
<dbReference type="PANTHER" id="PTHR22988">
    <property type="entry name" value="MYOTONIC DYSTROPHY S/T KINASE-RELATED"/>
    <property type="match status" value="1"/>
</dbReference>
<reference evidence="31" key="1">
    <citation type="submission" date="2022-12" db="EMBL/GenBank/DDBJ databases">
        <authorList>
            <person name="Alioto T."/>
            <person name="Alioto T."/>
            <person name="Gomez Garrido J."/>
        </authorList>
    </citation>
    <scope>NUCLEOTIDE SEQUENCE</scope>
</reference>
<dbReference type="InterPro" id="IPR001180">
    <property type="entry name" value="CNH_dom"/>
</dbReference>
<dbReference type="InterPro" id="IPR057529">
    <property type="entry name" value="MRCK/ROCK_PH"/>
</dbReference>
<dbReference type="InterPro" id="IPR002219">
    <property type="entry name" value="PKC_DAG/PE"/>
</dbReference>
<dbReference type="PANTHER" id="PTHR22988:SF31">
    <property type="entry name" value="SERINE_THREONINE-PROTEIN KINASE MRCK ALPHA"/>
    <property type="match status" value="1"/>
</dbReference>
<dbReference type="CDD" id="cd00132">
    <property type="entry name" value="CRIB"/>
    <property type="match status" value="1"/>
</dbReference>
<dbReference type="Proteomes" id="UP001178461">
    <property type="component" value="Chromosome 3"/>
</dbReference>
<dbReference type="GO" id="GO:0004674">
    <property type="term" value="F:protein serine/threonine kinase activity"/>
    <property type="evidence" value="ECO:0007669"/>
    <property type="project" value="UniProtKB-KW"/>
</dbReference>
<protein>
    <recommendedName>
        <fullName evidence="20">Serine/threonine-protein kinase MRCK alpha</fullName>
        <ecNumber evidence="5">2.7.11.1</ecNumber>
    </recommendedName>
    <alternativeName>
        <fullName evidence="21">CDC42-binding protein kinase alpha</fullName>
    </alternativeName>
</protein>
<keyword evidence="16 23" id="KW-0175">Coiled coil</keyword>
<dbReference type="EMBL" id="OX395128">
    <property type="protein sequence ID" value="CAI5770860.1"/>
    <property type="molecule type" value="Genomic_DNA"/>
</dbReference>
<feature type="domain" description="PH" evidence="25">
    <location>
        <begin position="1068"/>
        <end position="1187"/>
    </location>
</feature>
<dbReference type="InterPro" id="IPR000961">
    <property type="entry name" value="AGC-kinase_C"/>
</dbReference>
<organism evidence="31 32">
    <name type="scientific">Podarcis lilfordi</name>
    <name type="common">Lilford's wall lizard</name>
    <dbReference type="NCBI Taxonomy" id="74358"/>
    <lineage>
        <taxon>Eukaryota</taxon>
        <taxon>Metazoa</taxon>
        <taxon>Chordata</taxon>
        <taxon>Craniata</taxon>
        <taxon>Vertebrata</taxon>
        <taxon>Euteleostomi</taxon>
        <taxon>Lepidosauria</taxon>
        <taxon>Squamata</taxon>
        <taxon>Bifurcata</taxon>
        <taxon>Unidentata</taxon>
        <taxon>Episquamata</taxon>
        <taxon>Laterata</taxon>
        <taxon>Lacertibaenia</taxon>
        <taxon>Lacertidae</taxon>
        <taxon>Podarcis</taxon>
    </lineage>
</organism>
<dbReference type="InterPro" id="IPR026611">
    <property type="entry name" value="MRCK_alpha_cat"/>
</dbReference>
<evidence type="ECO:0000259" key="27">
    <source>
        <dbReference type="PROSITE" id="PS50081"/>
    </source>
</evidence>
<dbReference type="InterPro" id="IPR000095">
    <property type="entry name" value="CRIB_dom"/>
</dbReference>
<accession>A0AA35P2U5</accession>
<evidence type="ECO:0000256" key="21">
    <source>
        <dbReference type="ARBA" id="ARBA00076683"/>
    </source>
</evidence>
<keyword evidence="13 31" id="KW-0418">Kinase</keyword>
<dbReference type="InterPro" id="IPR050839">
    <property type="entry name" value="Rho-assoc_Ser/Thr_Kinase"/>
</dbReference>
<dbReference type="PROSITE" id="PS50108">
    <property type="entry name" value="CRIB"/>
    <property type="match status" value="1"/>
</dbReference>
<evidence type="ECO:0000256" key="20">
    <source>
        <dbReference type="ARBA" id="ARBA00073692"/>
    </source>
</evidence>
<keyword evidence="32" id="KW-1185">Reference proteome</keyword>
<dbReference type="FunFam" id="1.20.5.340:FF:000010">
    <property type="entry name" value="Non-specific serine/threonine protein kinase"/>
    <property type="match status" value="1"/>
</dbReference>
<dbReference type="InterPro" id="IPR017441">
    <property type="entry name" value="Protein_kinase_ATP_BS"/>
</dbReference>
<evidence type="ECO:0000256" key="23">
    <source>
        <dbReference type="SAM" id="Coils"/>
    </source>
</evidence>
<dbReference type="PROSITE" id="PS50011">
    <property type="entry name" value="PROTEIN_KINASE_DOM"/>
    <property type="match status" value="1"/>
</dbReference>
<comment type="catalytic activity">
    <reaction evidence="18">
        <text>L-threonyl-[protein] + ATP = O-phospho-L-threonyl-[protein] + ADP + H(+)</text>
        <dbReference type="Rhea" id="RHEA:46608"/>
        <dbReference type="Rhea" id="RHEA-COMP:11060"/>
        <dbReference type="Rhea" id="RHEA-COMP:11605"/>
        <dbReference type="ChEBI" id="CHEBI:15378"/>
        <dbReference type="ChEBI" id="CHEBI:30013"/>
        <dbReference type="ChEBI" id="CHEBI:30616"/>
        <dbReference type="ChEBI" id="CHEBI:61977"/>
        <dbReference type="ChEBI" id="CHEBI:456216"/>
        <dbReference type="EC" id="2.7.11.1"/>
    </reaction>
</comment>
<feature type="compositionally biased region" description="Low complexity" evidence="24">
    <location>
        <begin position="1611"/>
        <end position="1626"/>
    </location>
</feature>
<feature type="domain" description="Phorbol-ester/DAG-type" evidence="27">
    <location>
        <begin position="998"/>
        <end position="1048"/>
    </location>
</feature>
<evidence type="ECO:0000256" key="8">
    <source>
        <dbReference type="ARBA" id="ARBA00022553"/>
    </source>
</evidence>
<dbReference type="Pfam" id="PF25346">
    <property type="entry name" value="PH_MRCK"/>
    <property type="match status" value="1"/>
</dbReference>
<dbReference type="CDD" id="cd01243">
    <property type="entry name" value="PH_MRCK"/>
    <property type="match status" value="1"/>
</dbReference>
<feature type="domain" description="Protein kinase" evidence="26">
    <location>
        <begin position="77"/>
        <end position="343"/>
    </location>
</feature>
<dbReference type="EC" id="2.7.11.1" evidence="5"/>
<evidence type="ECO:0000313" key="32">
    <source>
        <dbReference type="Proteomes" id="UP001178461"/>
    </source>
</evidence>
<dbReference type="SMART" id="SM00285">
    <property type="entry name" value="PBD"/>
    <property type="match status" value="1"/>
</dbReference>
<dbReference type="PROSITE" id="PS00107">
    <property type="entry name" value="PROTEIN_KINASE_ATP"/>
    <property type="match status" value="1"/>
</dbReference>
<feature type="coiled-coil region" evidence="23">
    <location>
        <begin position="914"/>
        <end position="941"/>
    </location>
</feature>
<feature type="compositionally biased region" description="Basic and acidic residues" evidence="24">
    <location>
        <begin position="1668"/>
        <end position="1681"/>
    </location>
</feature>
<dbReference type="SUPFAM" id="SSF57889">
    <property type="entry name" value="Cysteine-rich domain"/>
    <property type="match status" value="1"/>
</dbReference>
<feature type="region of interest" description="Disordered" evidence="24">
    <location>
        <begin position="1592"/>
        <end position="1718"/>
    </location>
</feature>
<dbReference type="SMART" id="SM00036">
    <property type="entry name" value="CNH"/>
    <property type="match status" value="1"/>
</dbReference>
<evidence type="ECO:0000256" key="1">
    <source>
        <dbReference type="ARBA" id="ARBA00001946"/>
    </source>
</evidence>
<keyword evidence="17" id="KW-0966">Cell projection</keyword>
<dbReference type="InterPro" id="IPR000719">
    <property type="entry name" value="Prot_kinase_dom"/>
</dbReference>
<dbReference type="FunFam" id="1.10.510.10:FF:000014">
    <property type="entry name" value="Non-specific serine/threonine protein kinase"/>
    <property type="match status" value="1"/>
</dbReference>
<dbReference type="CDD" id="cd20864">
    <property type="entry name" value="C1_MRCKalpha"/>
    <property type="match status" value="1"/>
</dbReference>
<comment type="catalytic activity">
    <reaction evidence="19">
        <text>L-seryl-[protein] + ATP = O-phospho-L-seryl-[protein] + ADP + H(+)</text>
        <dbReference type="Rhea" id="RHEA:17989"/>
        <dbReference type="Rhea" id="RHEA-COMP:9863"/>
        <dbReference type="Rhea" id="RHEA-COMP:11604"/>
        <dbReference type="ChEBI" id="CHEBI:15378"/>
        <dbReference type="ChEBI" id="CHEBI:29999"/>
        <dbReference type="ChEBI" id="CHEBI:30616"/>
        <dbReference type="ChEBI" id="CHEBI:83421"/>
        <dbReference type="ChEBI" id="CHEBI:456216"/>
        <dbReference type="EC" id="2.7.11.1"/>
    </reaction>
</comment>
<evidence type="ECO:0000256" key="4">
    <source>
        <dbReference type="ARBA" id="ARBA00005719"/>
    </source>
</evidence>
<dbReference type="GO" id="GO:0042641">
    <property type="term" value="C:actomyosin"/>
    <property type="evidence" value="ECO:0007669"/>
    <property type="project" value="TreeGrafter"/>
</dbReference>
<dbReference type="SMART" id="SM00220">
    <property type="entry name" value="S_TKc"/>
    <property type="match status" value="1"/>
</dbReference>
<evidence type="ECO:0000256" key="7">
    <source>
        <dbReference type="ARBA" id="ARBA00022527"/>
    </source>
</evidence>
<dbReference type="GO" id="GO:0005737">
    <property type="term" value="C:cytoplasm"/>
    <property type="evidence" value="ECO:0007669"/>
    <property type="project" value="UniProtKB-SubCell"/>
</dbReference>
<evidence type="ECO:0000259" key="30">
    <source>
        <dbReference type="PROSITE" id="PS51285"/>
    </source>
</evidence>
<dbReference type="Gene3D" id="3.30.60.20">
    <property type="match status" value="1"/>
</dbReference>
<dbReference type="Gene3D" id="1.10.510.10">
    <property type="entry name" value="Transferase(Phosphotransferase) domain 1"/>
    <property type="match status" value="1"/>
</dbReference>
<gene>
    <name evidence="31" type="ORF">PODLI_1B013362</name>
</gene>
<dbReference type="FunFam" id="2.30.29.30:FF:000032">
    <property type="entry name" value="Non-specific serine/threonine protein kinase"/>
    <property type="match status" value="1"/>
</dbReference>
<dbReference type="Pfam" id="PF15796">
    <property type="entry name" value="KELK"/>
    <property type="match status" value="1"/>
</dbReference>
<evidence type="ECO:0000256" key="3">
    <source>
        <dbReference type="ARBA" id="ARBA00004510"/>
    </source>
</evidence>
<dbReference type="Gene3D" id="3.30.200.20">
    <property type="entry name" value="Phosphorylase Kinase, domain 1"/>
    <property type="match status" value="1"/>
</dbReference>
<feature type="domain" description="CNH" evidence="29">
    <location>
        <begin position="1213"/>
        <end position="1485"/>
    </location>
</feature>
<evidence type="ECO:0000256" key="19">
    <source>
        <dbReference type="ARBA" id="ARBA00048679"/>
    </source>
</evidence>
<dbReference type="InterPro" id="IPR008271">
    <property type="entry name" value="Ser/Thr_kinase_AS"/>
</dbReference>
<dbReference type="InterPro" id="IPR001849">
    <property type="entry name" value="PH_domain"/>
</dbReference>
<dbReference type="Gene3D" id="2.30.29.30">
    <property type="entry name" value="Pleckstrin-homology domain (PH domain)/Phosphotyrosine-binding domain (PTB)"/>
    <property type="match status" value="1"/>
</dbReference>
<dbReference type="Pfam" id="PF08826">
    <property type="entry name" value="DMPK_coil"/>
    <property type="match status" value="1"/>
</dbReference>
<dbReference type="InterPro" id="IPR011993">
    <property type="entry name" value="PH-like_dom_sf"/>
</dbReference>
<dbReference type="PROSITE" id="PS00108">
    <property type="entry name" value="PROTEIN_KINASE_ST"/>
    <property type="match status" value="1"/>
</dbReference>
<evidence type="ECO:0000256" key="12">
    <source>
        <dbReference type="ARBA" id="ARBA00022771"/>
    </source>
</evidence>
<evidence type="ECO:0000256" key="11">
    <source>
        <dbReference type="ARBA" id="ARBA00022741"/>
    </source>
</evidence>
<evidence type="ECO:0000256" key="22">
    <source>
        <dbReference type="PROSITE-ProRule" id="PRU10141"/>
    </source>
</evidence>
<dbReference type="SMART" id="SM00133">
    <property type="entry name" value="S_TK_X"/>
    <property type="match status" value="1"/>
</dbReference>